<proteinExistence type="predicted"/>
<dbReference type="Proteomes" id="UP001556631">
    <property type="component" value="Unassembled WGS sequence"/>
</dbReference>
<dbReference type="NCBIfam" id="TIGR04088">
    <property type="entry name" value="cognate_SipW"/>
    <property type="match status" value="1"/>
</dbReference>
<feature type="signal peptide" evidence="1">
    <location>
        <begin position="1"/>
        <end position="20"/>
    </location>
</feature>
<dbReference type="InterPro" id="IPR023833">
    <property type="entry name" value="Signal_pept_SipW-depend-type"/>
</dbReference>
<evidence type="ECO:0000313" key="2">
    <source>
        <dbReference type="EMBL" id="MEX0428701.1"/>
    </source>
</evidence>
<accession>A0ABV3T0I1</accession>
<dbReference type="NCBIfam" id="TIGR04089">
    <property type="entry name" value="exp_by_SipW_III"/>
    <property type="match status" value="1"/>
</dbReference>
<protein>
    <submittedName>
        <fullName evidence="2">Alternate-type signal peptide domain-containing protein</fullName>
    </submittedName>
</protein>
<evidence type="ECO:0000256" key="1">
    <source>
        <dbReference type="SAM" id="SignalP"/>
    </source>
</evidence>
<sequence length="179" mass="17461">MAAASAAVLLLGGAGSLAFWTDNGTASGGDVTTGSLSLSEGTCDEGWTYASGDDAGSAVTTIVPGDSVTKDCTFTVSGSGDHLSATVDAPSDVTYTTSGGSPTTMNLTASGTYDVGGTTIADGGTFAVSDGQTLTAHLVVTFPYGDADAVNASDTQGITAALNEITVTLTQAQGADNPN</sequence>
<comment type="caution">
    <text evidence="2">The sequence shown here is derived from an EMBL/GenBank/DDBJ whole genome shotgun (WGS) entry which is preliminary data.</text>
</comment>
<dbReference type="InterPro" id="IPR024006">
    <property type="entry name" value="Alt_signal_exp_actinobact"/>
</dbReference>
<keyword evidence="1" id="KW-0732">Signal</keyword>
<keyword evidence="3" id="KW-1185">Reference proteome</keyword>
<organism evidence="2 3">
    <name type="scientific">Nocardioides eburneus</name>
    <dbReference type="NCBI Taxonomy" id="3231482"/>
    <lineage>
        <taxon>Bacteria</taxon>
        <taxon>Bacillati</taxon>
        <taxon>Actinomycetota</taxon>
        <taxon>Actinomycetes</taxon>
        <taxon>Propionibacteriales</taxon>
        <taxon>Nocardioidaceae</taxon>
        <taxon>Nocardioides</taxon>
    </lineage>
</organism>
<feature type="chain" id="PRO_5045296210" evidence="1">
    <location>
        <begin position="21"/>
        <end position="179"/>
    </location>
</feature>
<evidence type="ECO:0000313" key="3">
    <source>
        <dbReference type="Proteomes" id="UP001556631"/>
    </source>
</evidence>
<dbReference type="RefSeq" id="WP_367994673.1">
    <property type="nucleotide sequence ID" value="NZ_JBFPJR010000024.1"/>
</dbReference>
<dbReference type="EMBL" id="JBFPJR010000024">
    <property type="protein sequence ID" value="MEX0428701.1"/>
    <property type="molecule type" value="Genomic_DNA"/>
</dbReference>
<reference evidence="2 3" key="1">
    <citation type="submission" date="2024-07" db="EMBL/GenBank/DDBJ databases">
        <authorList>
            <person name="Lee S."/>
            <person name="Kang M."/>
        </authorList>
    </citation>
    <scope>NUCLEOTIDE SEQUENCE [LARGE SCALE GENOMIC DNA]</scope>
    <source>
        <strain evidence="2 3">DS6</strain>
    </source>
</reference>
<name>A0ABV3T0I1_9ACTN</name>
<gene>
    <name evidence="2" type="ORF">AB3X52_13815</name>
</gene>